<reference evidence="4 5" key="1">
    <citation type="journal article" date="2023" name="Hortic Res">
        <title>Pangenome of water caltrop reveals structural variations and asymmetric subgenome divergence after allopolyploidization.</title>
        <authorList>
            <person name="Zhang X."/>
            <person name="Chen Y."/>
            <person name="Wang L."/>
            <person name="Yuan Y."/>
            <person name="Fang M."/>
            <person name="Shi L."/>
            <person name="Lu R."/>
            <person name="Comes H.P."/>
            <person name="Ma Y."/>
            <person name="Chen Y."/>
            <person name="Huang G."/>
            <person name="Zhou Y."/>
            <person name="Zheng Z."/>
            <person name="Qiu Y."/>
        </authorList>
    </citation>
    <scope>NUCLEOTIDE SEQUENCE [LARGE SCALE GENOMIC DNA]</scope>
    <source>
        <tissue evidence="4">Roots</tissue>
    </source>
</reference>
<dbReference type="Pfam" id="PF08766">
    <property type="entry name" value="DEK_C"/>
    <property type="match status" value="1"/>
</dbReference>
<dbReference type="SMART" id="SM00343">
    <property type="entry name" value="ZnF_C2HC"/>
    <property type="match status" value="1"/>
</dbReference>
<evidence type="ECO:0000313" key="5">
    <source>
        <dbReference type="Proteomes" id="UP001345219"/>
    </source>
</evidence>
<organism evidence="4 5">
    <name type="scientific">Trapa incisa</name>
    <dbReference type="NCBI Taxonomy" id="236973"/>
    <lineage>
        <taxon>Eukaryota</taxon>
        <taxon>Viridiplantae</taxon>
        <taxon>Streptophyta</taxon>
        <taxon>Embryophyta</taxon>
        <taxon>Tracheophyta</taxon>
        <taxon>Spermatophyta</taxon>
        <taxon>Magnoliopsida</taxon>
        <taxon>eudicotyledons</taxon>
        <taxon>Gunneridae</taxon>
        <taxon>Pentapetalae</taxon>
        <taxon>rosids</taxon>
        <taxon>malvids</taxon>
        <taxon>Myrtales</taxon>
        <taxon>Lythraceae</taxon>
        <taxon>Trapa</taxon>
    </lineage>
</organism>
<dbReference type="EMBL" id="JAXIOK010000022">
    <property type="protein sequence ID" value="KAK4745284.1"/>
    <property type="molecule type" value="Genomic_DNA"/>
</dbReference>
<dbReference type="InterPro" id="IPR036875">
    <property type="entry name" value="Znf_CCHC_sf"/>
</dbReference>
<feature type="domain" description="CCHC-type" evidence="2">
    <location>
        <begin position="418"/>
        <end position="431"/>
    </location>
</feature>
<evidence type="ECO:0000256" key="1">
    <source>
        <dbReference type="PROSITE-ProRule" id="PRU00047"/>
    </source>
</evidence>
<dbReference type="PANTHER" id="PTHR47592:SF6">
    <property type="entry name" value="PBF68 PROTEIN"/>
    <property type="match status" value="1"/>
</dbReference>
<keyword evidence="1" id="KW-0862">Zinc</keyword>
<name>A0AAN7JIE6_9MYRT</name>
<dbReference type="PROSITE" id="PS50158">
    <property type="entry name" value="ZF_CCHC"/>
    <property type="match status" value="1"/>
</dbReference>
<dbReference type="PANTHER" id="PTHR47592">
    <property type="entry name" value="PBF68 PROTEIN"/>
    <property type="match status" value="1"/>
</dbReference>
<comment type="caution">
    <text evidence="4">The sequence shown here is derived from an EMBL/GenBank/DDBJ whole genome shotgun (WGS) entry which is preliminary data.</text>
</comment>
<dbReference type="Gene3D" id="4.10.60.10">
    <property type="entry name" value="Zinc finger, CCHC-type"/>
    <property type="match status" value="1"/>
</dbReference>
<keyword evidence="1" id="KW-0863">Zinc-finger</keyword>
<evidence type="ECO:0000313" key="4">
    <source>
        <dbReference type="EMBL" id="KAK4745284.1"/>
    </source>
</evidence>
<evidence type="ECO:0000259" key="3">
    <source>
        <dbReference type="PROSITE" id="PS51998"/>
    </source>
</evidence>
<dbReference type="GO" id="GO:0008270">
    <property type="term" value="F:zinc ion binding"/>
    <property type="evidence" value="ECO:0007669"/>
    <property type="project" value="UniProtKB-KW"/>
</dbReference>
<keyword evidence="5" id="KW-1185">Reference proteome</keyword>
<keyword evidence="1" id="KW-0479">Metal-binding</keyword>
<dbReference type="SUPFAM" id="SSF57756">
    <property type="entry name" value="Retrovirus zinc finger-like domains"/>
    <property type="match status" value="1"/>
</dbReference>
<dbReference type="InterPro" id="IPR001878">
    <property type="entry name" value="Znf_CCHC"/>
</dbReference>
<dbReference type="GO" id="GO:0003676">
    <property type="term" value="F:nucleic acid binding"/>
    <property type="evidence" value="ECO:0007669"/>
    <property type="project" value="InterPro"/>
</dbReference>
<feature type="domain" description="DEK-C" evidence="3">
    <location>
        <begin position="3"/>
        <end position="60"/>
    </location>
</feature>
<evidence type="ECO:0000259" key="2">
    <source>
        <dbReference type="PROSITE" id="PS50158"/>
    </source>
</evidence>
<dbReference type="Pfam" id="PF14223">
    <property type="entry name" value="Retrotran_gag_2"/>
    <property type="match status" value="1"/>
</dbReference>
<dbReference type="InterPro" id="IPR014876">
    <property type="entry name" value="DEK_C"/>
</dbReference>
<sequence>MEAEIRKKVETTVIEILKKADLREMTEFKLRAAVSAELGISLSTVDCKMLIRDLVESFLLTDVQETVEDEHVEFPEGARPSIRGNSITKANDALMKKKTPELSDGQFLLIQNLSCGNDEQLSKERGINLTLPQPISIRNNVPTVIAEMETEFRSQPVEEVMKDSRSSMAGIIPGSAPIEINRFDGNNYHSWAQQVELFLKQINVFSALTDPRPVMNLSEDSSYGESASIRAAEAKWINDDYICRHNILSFLSDNLFYKYSQRTTNAKELWEQLKFVYQHEEFGSQAQQVKNYIEFQIASDKPVLEQVQELNQLADAVKAAGISIDEDFHVCAIISKLPPSWWDFSLKLMHVENPSFQLLMNQIKLEDELQYGYKCRRLQNFEEFQPYEKVELRGSDATNPRMYRKRLQGEVNGKPVICFNCGKKGHISRYCWSKKTGKEMKI</sequence>
<protein>
    <recommendedName>
        <fullName evidence="6">CCHC-type domain-containing protein</fullName>
    </recommendedName>
</protein>
<dbReference type="AlphaFoldDB" id="A0AAN7JIE6"/>
<dbReference type="Proteomes" id="UP001345219">
    <property type="component" value="Chromosome 9"/>
</dbReference>
<accession>A0AAN7JIE6</accession>
<gene>
    <name evidence="4" type="ORF">SAY87_011596</name>
</gene>
<dbReference type="PROSITE" id="PS51998">
    <property type="entry name" value="DEK_C"/>
    <property type="match status" value="1"/>
</dbReference>
<evidence type="ECO:0008006" key="6">
    <source>
        <dbReference type="Google" id="ProtNLM"/>
    </source>
</evidence>
<proteinExistence type="predicted"/>